<sequence>MSNTIKLRTTHADCPWITPGKIYEAELVAKDGFDGLYRLKNPDFGEVLTAIENSCHLGGESWEVVTE</sequence>
<dbReference type="EMBL" id="MH051918">
    <property type="protein sequence ID" value="AWD92222.1"/>
    <property type="molecule type" value="Genomic_DNA"/>
</dbReference>
<dbReference type="KEGG" id="vg:54991363"/>
<proteinExistence type="predicted"/>
<protein>
    <submittedName>
        <fullName evidence="1">Uncharacterized protein</fullName>
    </submittedName>
</protein>
<keyword evidence="2" id="KW-1185">Reference proteome</keyword>
<evidence type="ECO:0000313" key="1">
    <source>
        <dbReference type="EMBL" id="AWD92222.1"/>
    </source>
</evidence>
<accession>A0A2S1GSA2</accession>
<dbReference type="RefSeq" id="YP_009800858.1">
    <property type="nucleotide sequence ID" value="NC_047960.1"/>
</dbReference>
<dbReference type="Proteomes" id="UP000247217">
    <property type="component" value="Segment"/>
</dbReference>
<organism evidence="1">
    <name type="scientific">Escherichia phage vB_EcoS_IME347</name>
    <dbReference type="NCBI Taxonomy" id="2496546"/>
    <lineage>
        <taxon>Viruses</taxon>
        <taxon>Duplodnaviria</taxon>
        <taxon>Heunggongvirae</taxon>
        <taxon>Uroviricota</taxon>
        <taxon>Caudoviricetes</taxon>
        <taxon>Drexlerviridae</taxon>
        <taxon>Tunavirinae</taxon>
        <taxon>Badaguanvirus</taxon>
        <taxon>Badaguanvirus IME347</taxon>
    </lineage>
</organism>
<dbReference type="GeneID" id="54991363"/>
<reference evidence="1" key="1">
    <citation type="submission" date="2018-03" db="EMBL/GenBank/DDBJ databases">
        <title>Complete genome sequence analysis of Enterobacteria phage IME347.</title>
        <authorList>
            <person name="Li P."/>
            <person name="Wang J."/>
            <person name="Tong Y."/>
        </authorList>
    </citation>
    <scope>NUCLEOTIDE SEQUENCE [LARGE SCALE GENOMIC DNA]</scope>
</reference>
<name>A0A2S1GSA2_9CAUD</name>
<evidence type="ECO:0000313" key="2">
    <source>
        <dbReference type="Proteomes" id="UP000247217"/>
    </source>
</evidence>